<organism evidence="1 2">
    <name type="scientific">Gimibacter soli</name>
    <dbReference type="NCBI Taxonomy" id="3024400"/>
    <lineage>
        <taxon>Bacteria</taxon>
        <taxon>Pseudomonadati</taxon>
        <taxon>Pseudomonadota</taxon>
        <taxon>Alphaproteobacteria</taxon>
        <taxon>Kordiimonadales</taxon>
        <taxon>Temperatibacteraceae</taxon>
        <taxon>Gimibacter</taxon>
    </lineage>
</organism>
<reference evidence="1" key="1">
    <citation type="submission" date="2023-01" db="EMBL/GenBank/DDBJ databases">
        <title>The genome sequence of Kordiimonadaceae bacterium 6D33.</title>
        <authorList>
            <person name="Liu Y."/>
        </authorList>
    </citation>
    <scope>NUCLEOTIDE SEQUENCE</scope>
    <source>
        <strain evidence="1">6D33</strain>
    </source>
</reference>
<accession>A0AAF0BML0</accession>
<evidence type="ECO:0000313" key="2">
    <source>
        <dbReference type="Proteomes" id="UP001217500"/>
    </source>
</evidence>
<sequence>MLGVSANVHYEIMGRRSSRWAILGVMNDRNEAITHAERAWGTNQFNGVKIIRESFDPGTQAFATVEIFSRGVARKASKYDQTGSIAPCLTPDDLYSADGRRSLHDLLHTTLHEWNLTPTEILHSLEHYYRLYNTGTKLQNAVQHTAISLEADQGSVQERMRKLYKVIDFAVAIMENEKGNVPKIEADRLKQAVEEVEEAPNRRFLLLCAITEYLRPLSSMNEKLRQIVGFLSPDRPAWVMDILDQFISELLLHDRVITSLLIEGEDRGDFMAQIAWLQAGQLHLNPPEDGKQQYDEQVLLLSGFLATSSLPQTARSLFERLKMEIESSKPLNKKGLLAQLASVDRLRQAVEALKIDISAADALDEALKSRSSRLINTQIIGEMVYDIKDPFAQIEFLLEIEALVVGMINKRMIANFILPILTRADNETIFLGLGGQPLKVLPKLTALQGKVNGADLSEMHRRKICEKLDEFGRTILENTQVLKRLHQLDVPVQEKAAKLLTMLADGYFTDGEARDRAELQARHYMKSPGFTEGLISGLGRADAEKALLNFRMLLSRANITKEDDS</sequence>
<dbReference type="EMBL" id="CP116805">
    <property type="protein sequence ID" value="WCL54705.1"/>
    <property type="molecule type" value="Genomic_DNA"/>
</dbReference>
<evidence type="ECO:0000313" key="1">
    <source>
        <dbReference type="EMBL" id="WCL54705.1"/>
    </source>
</evidence>
<dbReference type="Proteomes" id="UP001217500">
    <property type="component" value="Chromosome"/>
</dbReference>
<dbReference type="KEGG" id="gso:PH603_02890"/>
<dbReference type="RefSeq" id="WP_289504424.1">
    <property type="nucleotide sequence ID" value="NZ_CP116805.1"/>
</dbReference>
<gene>
    <name evidence="1" type="ORF">PH603_02890</name>
</gene>
<dbReference type="AlphaFoldDB" id="A0AAF0BML0"/>
<protein>
    <submittedName>
        <fullName evidence="1">Uncharacterized protein</fullName>
    </submittedName>
</protein>
<proteinExistence type="predicted"/>
<keyword evidence="2" id="KW-1185">Reference proteome</keyword>
<name>A0AAF0BML0_9PROT</name>